<name>A0AAE0TW43_9PEZI</name>
<feature type="compositionally biased region" description="Pro residues" evidence="1">
    <location>
        <begin position="246"/>
        <end position="256"/>
    </location>
</feature>
<dbReference type="EMBL" id="JAULSW010000005">
    <property type="protein sequence ID" value="KAK3381712.1"/>
    <property type="molecule type" value="Genomic_DNA"/>
</dbReference>
<dbReference type="AlphaFoldDB" id="A0AAE0TW43"/>
<evidence type="ECO:0000313" key="2">
    <source>
        <dbReference type="EMBL" id="KAK3381712.1"/>
    </source>
</evidence>
<feature type="region of interest" description="Disordered" evidence="1">
    <location>
        <begin position="223"/>
        <end position="256"/>
    </location>
</feature>
<keyword evidence="3" id="KW-1185">Reference proteome</keyword>
<comment type="caution">
    <text evidence="2">The sequence shown here is derived from an EMBL/GenBank/DDBJ whole genome shotgun (WGS) entry which is preliminary data.</text>
</comment>
<reference evidence="2" key="1">
    <citation type="journal article" date="2023" name="Mol. Phylogenet. Evol.">
        <title>Genome-scale phylogeny and comparative genomics of the fungal order Sordariales.</title>
        <authorList>
            <person name="Hensen N."/>
            <person name="Bonometti L."/>
            <person name="Westerberg I."/>
            <person name="Brannstrom I.O."/>
            <person name="Guillou S."/>
            <person name="Cros-Aarteil S."/>
            <person name="Calhoun S."/>
            <person name="Haridas S."/>
            <person name="Kuo A."/>
            <person name="Mondo S."/>
            <person name="Pangilinan J."/>
            <person name="Riley R."/>
            <person name="LaButti K."/>
            <person name="Andreopoulos B."/>
            <person name="Lipzen A."/>
            <person name="Chen C."/>
            <person name="Yan M."/>
            <person name="Daum C."/>
            <person name="Ng V."/>
            <person name="Clum A."/>
            <person name="Steindorff A."/>
            <person name="Ohm R.A."/>
            <person name="Martin F."/>
            <person name="Silar P."/>
            <person name="Natvig D.O."/>
            <person name="Lalanne C."/>
            <person name="Gautier V."/>
            <person name="Ament-Velasquez S.L."/>
            <person name="Kruys A."/>
            <person name="Hutchinson M.I."/>
            <person name="Powell A.J."/>
            <person name="Barry K."/>
            <person name="Miller A.N."/>
            <person name="Grigoriev I.V."/>
            <person name="Debuchy R."/>
            <person name="Gladieux P."/>
            <person name="Hiltunen Thoren M."/>
            <person name="Johannesson H."/>
        </authorList>
    </citation>
    <scope>NUCLEOTIDE SEQUENCE</scope>
    <source>
        <strain evidence="2">CBS 232.78</strain>
    </source>
</reference>
<gene>
    <name evidence="2" type="ORF">B0H63DRAFT_476482</name>
</gene>
<protein>
    <submittedName>
        <fullName evidence="2">Uncharacterized protein</fullName>
    </submittedName>
</protein>
<dbReference type="Proteomes" id="UP001285441">
    <property type="component" value="Unassembled WGS sequence"/>
</dbReference>
<reference evidence="2" key="2">
    <citation type="submission" date="2023-06" db="EMBL/GenBank/DDBJ databases">
        <authorList>
            <consortium name="Lawrence Berkeley National Laboratory"/>
            <person name="Haridas S."/>
            <person name="Hensen N."/>
            <person name="Bonometti L."/>
            <person name="Westerberg I."/>
            <person name="Brannstrom I.O."/>
            <person name="Guillou S."/>
            <person name="Cros-Aarteil S."/>
            <person name="Calhoun S."/>
            <person name="Kuo A."/>
            <person name="Mondo S."/>
            <person name="Pangilinan J."/>
            <person name="Riley R."/>
            <person name="LaButti K."/>
            <person name="Andreopoulos B."/>
            <person name="Lipzen A."/>
            <person name="Chen C."/>
            <person name="Yanf M."/>
            <person name="Daum C."/>
            <person name="Ng V."/>
            <person name="Clum A."/>
            <person name="Steindorff A."/>
            <person name="Ohm R."/>
            <person name="Martin F."/>
            <person name="Silar P."/>
            <person name="Natvig D."/>
            <person name="Lalanne C."/>
            <person name="Gautier V."/>
            <person name="Ament-velasquez S.L."/>
            <person name="Kruys A."/>
            <person name="Hutchinson M.I."/>
            <person name="Powell A.J."/>
            <person name="Barry K."/>
            <person name="Miller A.N."/>
            <person name="Grigoriev I.V."/>
            <person name="Debuchy R."/>
            <person name="Gladieux P."/>
            <person name="Thoren M.H."/>
            <person name="Johannesson H."/>
        </authorList>
    </citation>
    <scope>NUCLEOTIDE SEQUENCE</scope>
    <source>
        <strain evidence="2">CBS 232.78</strain>
    </source>
</reference>
<accession>A0AAE0TW43</accession>
<organism evidence="2 3">
    <name type="scientific">Podospora didyma</name>
    <dbReference type="NCBI Taxonomy" id="330526"/>
    <lineage>
        <taxon>Eukaryota</taxon>
        <taxon>Fungi</taxon>
        <taxon>Dikarya</taxon>
        <taxon>Ascomycota</taxon>
        <taxon>Pezizomycotina</taxon>
        <taxon>Sordariomycetes</taxon>
        <taxon>Sordariomycetidae</taxon>
        <taxon>Sordariales</taxon>
        <taxon>Podosporaceae</taxon>
        <taxon>Podospora</taxon>
    </lineage>
</organism>
<proteinExistence type="predicted"/>
<evidence type="ECO:0000256" key="1">
    <source>
        <dbReference type="SAM" id="MobiDB-lite"/>
    </source>
</evidence>
<evidence type="ECO:0000313" key="3">
    <source>
        <dbReference type="Proteomes" id="UP001285441"/>
    </source>
</evidence>
<sequence>MPPKTFLDDIFTVLDTYINVNSDVIRDEHRDLALVEAAQFEVIFNETLNLCHLEEDSCGRLCLWFNDLLNRPDSNIEAGRGKSVAGRFREQAHGSRDLSTLLNSTSPMHALLRLKLTLTDIFLMRLWLEQVEDVVASWKKESATRAVGPSGYLWAELIKAIKELHRTRRHFERLWRIVEGRDWKAVKDISNKDLADFTFPSTPPLGFLSFSLQELRESSDWLEYQRTLQPPPKPTATPGPSTKPTTKPPPNSPPKK</sequence>